<reference evidence="8 9" key="1">
    <citation type="submission" date="2016-03" db="EMBL/GenBank/DDBJ databases">
        <authorList>
            <person name="Ploux O."/>
        </authorList>
    </citation>
    <scope>NUCLEOTIDE SEQUENCE [LARGE SCALE GENOMIC DNA]</scope>
    <source>
        <strain evidence="8 9">UAMH 11012</strain>
    </source>
</reference>
<accession>A0A1L7XNL3</accession>
<gene>
    <name evidence="8" type="ORF">PAC_16519</name>
</gene>
<evidence type="ECO:0000256" key="3">
    <source>
        <dbReference type="ARBA" id="ARBA00022989"/>
    </source>
</evidence>
<dbReference type="InterPro" id="IPR011701">
    <property type="entry name" value="MFS"/>
</dbReference>
<keyword evidence="4 6" id="KW-0472">Membrane</keyword>
<dbReference type="GO" id="GO:0000297">
    <property type="term" value="F:spermine transmembrane transporter activity"/>
    <property type="evidence" value="ECO:0007669"/>
    <property type="project" value="TreeGrafter"/>
</dbReference>
<evidence type="ECO:0000313" key="8">
    <source>
        <dbReference type="EMBL" id="CZR66618.1"/>
    </source>
</evidence>
<evidence type="ECO:0000259" key="7">
    <source>
        <dbReference type="PROSITE" id="PS50850"/>
    </source>
</evidence>
<dbReference type="GO" id="GO:0005886">
    <property type="term" value="C:plasma membrane"/>
    <property type="evidence" value="ECO:0007669"/>
    <property type="project" value="TreeGrafter"/>
</dbReference>
<feature type="transmembrane region" description="Helical" evidence="6">
    <location>
        <begin position="164"/>
        <end position="188"/>
    </location>
</feature>
<feature type="transmembrane region" description="Helical" evidence="6">
    <location>
        <begin position="110"/>
        <end position="128"/>
    </location>
</feature>
<dbReference type="Proteomes" id="UP000184330">
    <property type="component" value="Unassembled WGS sequence"/>
</dbReference>
<dbReference type="PROSITE" id="PS00216">
    <property type="entry name" value="SUGAR_TRANSPORT_1"/>
    <property type="match status" value="1"/>
</dbReference>
<dbReference type="GO" id="GO:0042908">
    <property type="term" value="P:xenobiotic transport"/>
    <property type="evidence" value="ECO:0007669"/>
    <property type="project" value="UniProtKB-ARBA"/>
</dbReference>
<feature type="domain" description="Major facilitator superfamily (MFS) profile" evidence="7">
    <location>
        <begin position="75"/>
        <end position="500"/>
    </location>
</feature>
<dbReference type="PANTHER" id="PTHR23502:SF182">
    <property type="entry name" value="POLYAMINE TRANSPORTER, PUTATIVE-RELATED"/>
    <property type="match status" value="1"/>
</dbReference>
<dbReference type="SUPFAM" id="SSF103473">
    <property type="entry name" value="MFS general substrate transporter"/>
    <property type="match status" value="1"/>
</dbReference>
<evidence type="ECO:0000256" key="5">
    <source>
        <dbReference type="SAM" id="MobiDB-lite"/>
    </source>
</evidence>
<proteinExistence type="predicted"/>
<organism evidence="8 9">
    <name type="scientific">Phialocephala subalpina</name>
    <dbReference type="NCBI Taxonomy" id="576137"/>
    <lineage>
        <taxon>Eukaryota</taxon>
        <taxon>Fungi</taxon>
        <taxon>Dikarya</taxon>
        <taxon>Ascomycota</taxon>
        <taxon>Pezizomycotina</taxon>
        <taxon>Leotiomycetes</taxon>
        <taxon>Helotiales</taxon>
        <taxon>Mollisiaceae</taxon>
        <taxon>Phialocephala</taxon>
        <taxon>Phialocephala fortinii species complex</taxon>
    </lineage>
</organism>
<feature type="transmembrane region" description="Helical" evidence="6">
    <location>
        <begin position="300"/>
        <end position="325"/>
    </location>
</feature>
<evidence type="ECO:0000256" key="1">
    <source>
        <dbReference type="ARBA" id="ARBA00004141"/>
    </source>
</evidence>
<dbReference type="InterPro" id="IPR020846">
    <property type="entry name" value="MFS_dom"/>
</dbReference>
<dbReference type="Gene3D" id="1.20.1250.20">
    <property type="entry name" value="MFS general substrate transporter like domains"/>
    <property type="match status" value="1"/>
</dbReference>
<dbReference type="EMBL" id="FJOG01000038">
    <property type="protein sequence ID" value="CZR66618.1"/>
    <property type="molecule type" value="Genomic_DNA"/>
</dbReference>
<protein>
    <submittedName>
        <fullName evidence="8">Related to TPO4-Proposed vacuolar polyamine transporter</fullName>
    </submittedName>
</protein>
<dbReference type="InterPro" id="IPR005829">
    <property type="entry name" value="Sugar_transporter_CS"/>
</dbReference>
<dbReference type="Pfam" id="PF07690">
    <property type="entry name" value="MFS_1"/>
    <property type="match status" value="1"/>
</dbReference>
<evidence type="ECO:0000256" key="2">
    <source>
        <dbReference type="ARBA" id="ARBA00022692"/>
    </source>
</evidence>
<dbReference type="GO" id="GO:0140115">
    <property type="term" value="P:export across plasma membrane"/>
    <property type="evidence" value="ECO:0007669"/>
    <property type="project" value="UniProtKB-ARBA"/>
</dbReference>
<evidence type="ECO:0000256" key="4">
    <source>
        <dbReference type="ARBA" id="ARBA00023136"/>
    </source>
</evidence>
<dbReference type="PROSITE" id="PS50850">
    <property type="entry name" value="MFS"/>
    <property type="match status" value="1"/>
</dbReference>
<dbReference type="FunFam" id="1.20.1250.20:FF:000011">
    <property type="entry name" value="MFS multidrug transporter, putative"/>
    <property type="match status" value="1"/>
</dbReference>
<dbReference type="GO" id="GO:0015606">
    <property type="term" value="F:spermidine transmembrane transporter activity"/>
    <property type="evidence" value="ECO:0007669"/>
    <property type="project" value="TreeGrafter"/>
</dbReference>
<keyword evidence="3 6" id="KW-1133">Transmembrane helix</keyword>
<feature type="transmembrane region" description="Helical" evidence="6">
    <location>
        <begin position="411"/>
        <end position="433"/>
    </location>
</feature>
<evidence type="ECO:0000313" key="9">
    <source>
        <dbReference type="Proteomes" id="UP000184330"/>
    </source>
</evidence>
<feature type="region of interest" description="Disordered" evidence="5">
    <location>
        <begin position="1"/>
        <end position="41"/>
    </location>
</feature>
<dbReference type="PANTHER" id="PTHR23502">
    <property type="entry name" value="MAJOR FACILITATOR SUPERFAMILY"/>
    <property type="match status" value="1"/>
</dbReference>
<keyword evidence="2 6" id="KW-0812">Transmembrane</keyword>
<feature type="transmembrane region" description="Helical" evidence="6">
    <location>
        <begin position="472"/>
        <end position="494"/>
    </location>
</feature>
<keyword evidence="9" id="KW-1185">Reference proteome</keyword>
<dbReference type="OrthoDB" id="3936150at2759"/>
<dbReference type="CDD" id="cd17323">
    <property type="entry name" value="MFS_Tpo1_MDR_like"/>
    <property type="match status" value="1"/>
</dbReference>
<sequence length="511" mass="56440">MESSTTADQHALREKDIEAEAEAAMPPLGMSNEEEGLKSRNLSSDEGDVAKFLDWESDTDPGNPQNWPKGKKIFHTLIPALYGFVITVGTSVYVPAIPHIMAQYHVEREIAVLPLSLYTFGFLVGPLLAAPLSEMFGRRIIYWTTLPMLLLFTGIAGASDSVALLIVMRFLAGAGGSGTLAIGAGTIADLWSQKSSGKAALGFVMAPFLGPALGPLTGAYIISEYDDNWRWSMWVVIIIGAPILLISLFMQETSKTRILRLREKKFSGKVPHQEGDTHLLLQKLKQGFVRPIHMMFVEPLVGFLSIYTGFSFAMMFSFFGSYSYVFQIVYHFNQKEIGLTFLGILVGFIFAIMSFGIFDVTLYRKAMHKANGNPAPEHRLYAALLGSVILPLGLFWFAWTPDKETHWIVPVLAGVPFGWGSLAIFISATTYLVDVYQASNGASAVAANGILRYGFGAIFPLFTIQMYKAMGIHWAGSVFAFVALAMMPVPWIFFWKGKSLRARSHYDTSKN</sequence>
<feature type="transmembrane region" description="Helical" evidence="6">
    <location>
        <begin position="229"/>
        <end position="250"/>
    </location>
</feature>
<feature type="transmembrane region" description="Helical" evidence="6">
    <location>
        <begin position="140"/>
        <end position="158"/>
    </location>
</feature>
<comment type="subcellular location">
    <subcellularLocation>
        <location evidence="1">Membrane</location>
        <topology evidence="1">Multi-pass membrane protein</topology>
    </subcellularLocation>
</comment>
<feature type="transmembrane region" description="Helical" evidence="6">
    <location>
        <begin position="337"/>
        <end position="358"/>
    </location>
</feature>
<feature type="transmembrane region" description="Helical" evidence="6">
    <location>
        <begin position="200"/>
        <end position="223"/>
    </location>
</feature>
<feature type="transmembrane region" description="Helical" evidence="6">
    <location>
        <begin position="445"/>
        <end position="466"/>
    </location>
</feature>
<feature type="transmembrane region" description="Helical" evidence="6">
    <location>
        <begin position="379"/>
        <end position="399"/>
    </location>
</feature>
<dbReference type="InterPro" id="IPR036259">
    <property type="entry name" value="MFS_trans_sf"/>
</dbReference>
<feature type="transmembrane region" description="Helical" evidence="6">
    <location>
        <begin position="77"/>
        <end position="98"/>
    </location>
</feature>
<evidence type="ECO:0000256" key="6">
    <source>
        <dbReference type="SAM" id="Phobius"/>
    </source>
</evidence>
<name>A0A1L7XNL3_9HELO</name>
<dbReference type="AlphaFoldDB" id="A0A1L7XNL3"/>
<dbReference type="STRING" id="576137.A0A1L7XNL3"/>